<sequence>MGLRPSRLFELVTQFSGILRDLENMGIRIKVGDDFLEYRTHRNQQADRGPIYPMFDVSQSYVDHSNGFWICGFGPDGEVMHTQAMRLLDLTDMSLATHLQLHRHKYITPDSTPDPDQTFFTGPEALKTITGKVGYQGDFWLRAKGLAGPRSQGATALLSHLLLEMTVIAFDPAFVFAFVPKQLAAKGAHLRYGYTHCEAGRWIGPDQQITDEDHLIWMSAKDLAASFAQTSQNHQRADRPVAERAEPVSAVHLAGLNPAANA</sequence>
<dbReference type="Proteomes" id="UP001627408">
    <property type="component" value="Unassembled WGS sequence"/>
</dbReference>
<evidence type="ECO:0000313" key="2">
    <source>
        <dbReference type="Proteomes" id="UP001627408"/>
    </source>
</evidence>
<evidence type="ECO:0000313" key="1">
    <source>
        <dbReference type="EMBL" id="MFL4471223.1"/>
    </source>
</evidence>
<protein>
    <submittedName>
        <fullName evidence="1">Uncharacterized protein</fullName>
    </submittedName>
</protein>
<gene>
    <name evidence="1" type="ORF">ACERZ8_15535</name>
</gene>
<keyword evidence="2" id="KW-1185">Reference proteome</keyword>
<accession>A0ABW8UVP9</accession>
<proteinExistence type="predicted"/>
<reference evidence="1 2" key="1">
    <citation type="submission" date="2024-08" db="EMBL/GenBank/DDBJ databases">
        <title>Tateyamaria sp. nov., isolated from marine algae.</title>
        <authorList>
            <person name="Choi B.J."/>
            <person name="Kim J.M."/>
            <person name="Lee J.K."/>
            <person name="Choi D.G."/>
            <person name="Bayburt H."/>
            <person name="Baek J.H."/>
            <person name="Han D.M."/>
            <person name="Jeon C.O."/>
        </authorList>
    </citation>
    <scope>NUCLEOTIDE SEQUENCE [LARGE SCALE GENOMIC DNA]</scope>
    <source>
        <strain evidence="1 2">KMU-156</strain>
    </source>
</reference>
<comment type="caution">
    <text evidence="1">The sequence shown here is derived from an EMBL/GenBank/DDBJ whole genome shotgun (WGS) entry which is preliminary data.</text>
</comment>
<dbReference type="EMBL" id="JBHDIY010000002">
    <property type="protein sequence ID" value="MFL4471223.1"/>
    <property type="molecule type" value="Genomic_DNA"/>
</dbReference>
<name>A0ABW8UVP9_9RHOB</name>
<dbReference type="RefSeq" id="WP_407593050.1">
    <property type="nucleotide sequence ID" value="NZ_JBHDIY010000002.1"/>
</dbReference>
<organism evidence="1 2">
    <name type="scientific">Tateyamaria armeniaca</name>
    <dbReference type="NCBI Taxonomy" id="2518930"/>
    <lineage>
        <taxon>Bacteria</taxon>
        <taxon>Pseudomonadati</taxon>
        <taxon>Pseudomonadota</taxon>
        <taxon>Alphaproteobacteria</taxon>
        <taxon>Rhodobacterales</taxon>
        <taxon>Roseobacteraceae</taxon>
        <taxon>Tateyamaria</taxon>
    </lineage>
</organism>